<organism evidence="1 2">
    <name type="scientific">Datura stramonium</name>
    <name type="common">Jimsonweed</name>
    <name type="synonym">Common thornapple</name>
    <dbReference type="NCBI Taxonomy" id="4076"/>
    <lineage>
        <taxon>Eukaryota</taxon>
        <taxon>Viridiplantae</taxon>
        <taxon>Streptophyta</taxon>
        <taxon>Embryophyta</taxon>
        <taxon>Tracheophyta</taxon>
        <taxon>Spermatophyta</taxon>
        <taxon>Magnoliopsida</taxon>
        <taxon>eudicotyledons</taxon>
        <taxon>Gunneridae</taxon>
        <taxon>Pentapetalae</taxon>
        <taxon>asterids</taxon>
        <taxon>lamiids</taxon>
        <taxon>Solanales</taxon>
        <taxon>Solanaceae</taxon>
        <taxon>Solanoideae</taxon>
        <taxon>Datureae</taxon>
        <taxon>Datura</taxon>
    </lineage>
</organism>
<keyword evidence="2" id="KW-1185">Reference proteome</keyword>
<feature type="non-terminal residue" evidence="1">
    <location>
        <position position="1"/>
    </location>
</feature>
<sequence>VSMSIVRGLLMIDDNEKIAFLARKFGGRFGQLIQTIATDVSSSGINQGFQIKVVVEPLLVEVVYRRNWTLIAGDKKA</sequence>
<comment type="caution">
    <text evidence="1">The sequence shown here is derived from an EMBL/GenBank/DDBJ whole genome shotgun (WGS) entry which is preliminary data.</text>
</comment>
<evidence type="ECO:0000313" key="1">
    <source>
        <dbReference type="EMBL" id="MCE0482401.1"/>
    </source>
</evidence>
<protein>
    <submittedName>
        <fullName evidence="1">Uncharacterized protein</fullName>
    </submittedName>
</protein>
<name>A0ABS8VP59_DATST</name>
<reference evidence="1 2" key="1">
    <citation type="journal article" date="2021" name="BMC Genomics">
        <title>Datura genome reveals duplications of psychoactive alkaloid biosynthetic genes and high mutation rate following tissue culture.</title>
        <authorList>
            <person name="Rajewski A."/>
            <person name="Carter-House D."/>
            <person name="Stajich J."/>
            <person name="Litt A."/>
        </authorList>
    </citation>
    <scope>NUCLEOTIDE SEQUENCE [LARGE SCALE GENOMIC DNA]</scope>
    <source>
        <strain evidence="1">AR-01</strain>
    </source>
</reference>
<proteinExistence type="predicted"/>
<evidence type="ECO:0000313" key="2">
    <source>
        <dbReference type="Proteomes" id="UP000823775"/>
    </source>
</evidence>
<dbReference type="Proteomes" id="UP000823775">
    <property type="component" value="Unassembled WGS sequence"/>
</dbReference>
<accession>A0ABS8VP59</accession>
<dbReference type="EMBL" id="JACEIK010005905">
    <property type="protein sequence ID" value="MCE0482401.1"/>
    <property type="molecule type" value="Genomic_DNA"/>
</dbReference>
<gene>
    <name evidence="1" type="ORF">HAX54_041153</name>
</gene>